<dbReference type="Pfam" id="PF11067">
    <property type="entry name" value="DUF2868"/>
    <property type="match status" value="1"/>
</dbReference>
<dbReference type="Proteomes" id="UP001221268">
    <property type="component" value="Chromosome"/>
</dbReference>
<proteinExistence type="predicted"/>
<protein>
    <submittedName>
        <fullName evidence="2">DUF2868 domain-containing protein</fullName>
    </submittedName>
</protein>
<dbReference type="EMBL" id="CP116766">
    <property type="protein sequence ID" value="WCL71827.1"/>
    <property type="molecule type" value="Genomic_DNA"/>
</dbReference>
<dbReference type="RefSeq" id="WP_237091352.1">
    <property type="nucleotide sequence ID" value="NZ_CP116766.1"/>
</dbReference>
<evidence type="ECO:0000313" key="3">
    <source>
        <dbReference type="Proteomes" id="UP001221268"/>
    </source>
</evidence>
<feature type="transmembrane region" description="Helical" evidence="1">
    <location>
        <begin position="69"/>
        <end position="90"/>
    </location>
</feature>
<keyword evidence="1" id="KW-0812">Transmembrane</keyword>
<evidence type="ECO:0000313" key="2">
    <source>
        <dbReference type="EMBL" id="WCL71827.1"/>
    </source>
</evidence>
<keyword evidence="1" id="KW-0472">Membrane</keyword>
<feature type="transmembrane region" description="Helical" evidence="1">
    <location>
        <begin position="163"/>
        <end position="188"/>
    </location>
</feature>
<gene>
    <name evidence="2" type="ORF">PJU73_01475</name>
</gene>
<keyword evidence="1" id="KW-1133">Transmembrane helix</keyword>
<name>A0ABY7RKP3_9NEIS</name>
<organism evidence="2 3">
    <name type="scientific">Neisseria lisongii</name>
    <dbReference type="NCBI Taxonomy" id="2912188"/>
    <lineage>
        <taxon>Bacteria</taxon>
        <taxon>Pseudomonadati</taxon>
        <taxon>Pseudomonadota</taxon>
        <taxon>Betaproteobacteria</taxon>
        <taxon>Neisseriales</taxon>
        <taxon>Neisseriaceae</taxon>
        <taxon>Neisseria</taxon>
    </lineage>
</organism>
<dbReference type="InterPro" id="IPR021296">
    <property type="entry name" value="DUF2868"/>
</dbReference>
<keyword evidence="3" id="KW-1185">Reference proteome</keyword>
<feature type="transmembrane region" description="Helical" evidence="1">
    <location>
        <begin position="96"/>
        <end position="122"/>
    </location>
</feature>
<sequence>MPDFSRKLTETVRILEESGHVFPADPEAVTQALHHVADDAGQKLIRRAQMIDRDGAVAAALLRAQAVSFWLKAAAALLLFCSGFSATYLLMDSAGLNFFLLLGGILGTNTLMLLLWLVFAVCRIKMPALPLLPTWGQGSSAVEQALIRLYGDEMRQPSLRWRLGALSHALWLSALTGMLSAVLLLLLVRQYTFNWESTLLTDTLSVRLVAALSWLPQHLGLPVPDAQTVLGSRSAGHAANARAWAGLLLGSIAAYGILPRAAAWAVCRLLAKLSPARLPLEQSYYRHILQQWQRQVVDSDDYQEHLPSAAPQIQISQAEKWAVMLETAWDDPHWFRHILGQEWQLQDTADSREKVAALAADLQKQPVQLLIGVRANTVPDRGVLRQIAQLAQAAQGGAVVQLLWTERSSDTAADVRQRLETWQQALNGLQLSWLNPPEISQKLRQAV</sequence>
<evidence type="ECO:0000256" key="1">
    <source>
        <dbReference type="SAM" id="Phobius"/>
    </source>
</evidence>
<reference evidence="2 3" key="1">
    <citation type="submission" date="2023-01" db="EMBL/GenBank/DDBJ databases">
        <authorList>
            <person name="Yang C."/>
        </authorList>
    </citation>
    <scope>NUCLEOTIDE SEQUENCE [LARGE SCALE GENOMIC DNA]</scope>
    <source>
        <strain evidence="2 3">ZJ106</strain>
    </source>
</reference>
<accession>A0ABY7RKP3</accession>